<feature type="domain" description="Fibronectin type-III" evidence="3">
    <location>
        <begin position="241"/>
        <end position="333"/>
    </location>
</feature>
<dbReference type="InterPro" id="IPR003961">
    <property type="entry name" value="FN3_dom"/>
</dbReference>
<organism evidence="4 5">
    <name type="scientific">Flavobacterium zepuense</name>
    <dbReference type="NCBI Taxonomy" id="2593302"/>
    <lineage>
        <taxon>Bacteria</taxon>
        <taxon>Pseudomonadati</taxon>
        <taxon>Bacteroidota</taxon>
        <taxon>Flavobacteriia</taxon>
        <taxon>Flavobacteriales</taxon>
        <taxon>Flavobacteriaceae</taxon>
        <taxon>Flavobacterium</taxon>
    </lineage>
</organism>
<dbReference type="AlphaFoldDB" id="A0A552UWS4"/>
<dbReference type="NCBIfam" id="TIGR04183">
    <property type="entry name" value="Por_Secre_tail"/>
    <property type="match status" value="1"/>
</dbReference>
<reference evidence="4 5" key="1">
    <citation type="submission" date="2019-07" db="EMBL/GenBank/DDBJ databases">
        <title>Flavobacterium sp. nov., isolated from glacier ice.</title>
        <authorList>
            <person name="Liu Q."/>
            <person name="Xin Y.-H."/>
        </authorList>
    </citation>
    <scope>NUCLEOTIDE SEQUENCE [LARGE SCALE GENOMIC DNA]</scope>
    <source>
        <strain evidence="4 5">ZT4R6</strain>
    </source>
</reference>
<feature type="signal peptide" evidence="2">
    <location>
        <begin position="1"/>
        <end position="20"/>
    </location>
</feature>
<name>A0A552UWS4_9FLAO</name>
<dbReference type="EMBL" id="VJVZ01000012">
    <property type="protein sequence ID" value="TRW22659.1"/>
    <property type="molecule type" value="Genomic_DNA"/>
</dbReference>
<sequence length="862" mass="89946">MKRKLPFYLLFGLLGATASAQSYQPLTVSSGYTADVIANGAGSAALSTTQPVDNANFAFMSNDFLPATITTPPSYGLPATGLINSLATTGLTFQMASLSSNNSLRIGATTGATSGTLAFSNGGQFTKLYVLATSGSGASTISALITFDDGTTQSATSLLVPDWFFSTAQPIAAQGFGRVNTTNNVLEPSAADPRLYQITLNIDAANQIKDVVSVQFTKTSTAEGVVNIFGVTAEVLPTCPAPSALVATTGPSNAAVSFTAAIVPPSGGYDYYYATTNTAPTTTTTPSGTIPTGTSVNFPTLITGQTYYFWVRSNCGDGDTSAWVGTTFTTGQVTSTYTAGDISTMYNDDPTVTSATSCPGTLSVTVPAGYQIASVATSYTMTSLNNGYQSEQRSMLYCTTTSQGETSLAAGSGLVGTYSYNRTGLTIANGATGTVNFELRAWRMWGDFLETGCGTQYNKVNNNSWMVTVTYTCLPPAAPVAEAQTLCGNATVADLTATGTGETPMFNWYTTATGGSPLEDSASLTTGVYYVSQTNGTCESARLPVDITLGTAPGAPVTTVTQTRCPGATVANLYVDPMVNATVVWTYNGVVVTPDAVLESGIYEVTQTLNGCTSLPSTVTVTISATAAPTVNNQSVCEGATVSNITMGVLIGATVTYYETEGGEPISSTTVLENGTYYLSQTLNGCESATVPFEITVNAIPDAPTGTYEQTFAAGETLSDLELDYATGATLTWYTQTLEGDYEVIPVDTALEEGFTYYVTQTTNGCESDYFEVTVTMDVVGTDKFTFKNLKVYPNPATDIVTVANSTAIERVTVTNLLGQQVLSQDANESVININLTDLSSGTYILNITSQGANANVKIVKQ</sequence>
<dbReference type="RefSeq" id="WP_143374701.1">
    <property type="nucleotide sequence ID" value="NZ_VJVZ01000012.1"/>
</dbReference>
<dbReference type="InterPro" id="IPR026444">
    <property type="entry name" value="Secre_tail"/>
</dbReference>
<proteinExistence type="predicted"/>
<evidence type="ECO:0000256" key="1">
    <source>
        <dbReference type="ARBA" id="ARBA00022729"/>
    </source>
</evidence>
<evidence type="ECO:0000259" key="3">
    <source>
        <dbReference type="PROSITE" id="PS50853"/>
    </source>
</evidence>
<protein>
    <submittedName>
        <fullName evidence="4">T9SS type A sorting domain-containing protein</fullName>
    </submittedName>
</protein>
<dbReference type="OrthoDB" id="1274898at2"/>
<evidence type="ECO:0000313" key="4">
    <source>
        <dbReference type="EMBL" id="TRW22659.1"/>
    </source>
</evidence>
<evidence type="ECO:0000313" key="5">
    <source>
        <dbReference type="Proteomes" id="UP000320643"/>
    </source>
</evidence>
<accession>A0A552UWS4</accession>
<dbReference type="Pfam" id="PF19081">
    <property type="entry name" value="Ig_7"/>
    <property type="match status" value="1"/>
</dbReference>
<comment type="caution">
    <text evidence="4">The sequence shown here is derived from an EMBL/GenBank/DDBJ whole genome shotgun (WGS) entry which is preliminary data.</text>
</comment>
<keyword evidence="1 2" id="KW-0732">Signal</keyword>
<dbReference type="Proteomes" id="UP000320643">
    <property type="component" value="Unassembled WGS sequence"/>
</dbReference>
<evidence type="ECO:0000256" key="2">
    <source>
        <dbReference type="SAM" id="SignalP"/>
    </source>
</evidence>
<dbReference type="InterPro" id="IPR044023">
    <property type="entry name" value="Ig_7"/>
</dbReference>
<dbReference type="PROSITE" id="PS50853">
    <property type="entry name" value="FN3"/>
    <property type="match status" value="1"/>
</dbReference>
<dbReference type="Gene3D" id="2.60.40.10">
    <property type="entry name" value="Immunoglobulins"/>
    <property type="match status" value="1"/>
</dbReference>
<feature type="chain" id="PRO_5021893343" evidence="2">
    <location>
        <begin position="21"/>
        <end position="862"/>
    </location>
</feature>
<dbReference type="Pfam" id="PF18962">
    <property type="entry name" value="Por_Secre_tail"/>
    <property type="match status" value="1"/>
</dbReference>
<gene>
    <name evidence="4" type="ORF">FMM05_17425</name>
</gene>
<dbReference type="InterPro" id="IPR013783">
    <property type="entry name" value="Ig-like_fold"/>
</dbReference>
<keyword evidence="5" id="KW-1185">Reference proteome</keyword>